<gene>
    <name evidence="1" type="ORF">PCON_11795</name>
</gene>
<evidence type="ECO:0000313" key="1">
    <source>
        <dbReference type="EMBL" id="CCX12201.1"/>
    </source>
</evidence>
<keyword evidence="2" id="KW-1185">Reference proteome</keyword>
<dbReference type="Proteomes" id="UP000018144">
    <property type="component" value="Unassembled WGS sequence"/>
</dbReference>
<accession>U4L5W2</accession>
<organism evidence="1 2">
    <name type="scientific">Pyronema omphalodes (strain CBS 100304)</name>
    <name type="common">Pyronema confluens</name>
    <dbReference type="NCBI Taxonomy" id="1076935"/>
    <lineage>
        <taxon>Eukaryota</taxon>
        <taxon>Fungi</taxon>
        <taxon>Dikarya</taxon>
        <taxon>Ascomycota</taxon>
        <taxon>Pezizomycotina</taxon>
        <taxon>Pezizomycetes</taxon>
        <taxon>Pezizales</taxon>
        <taxon>Pyronemataceae</taxon>
        <taxon>Pyronema</taxon>
    </lineage>
</organism>
<protein>
    <submittedName>
        <fullName evidence="1">Similar to Inversin acc. no. Q8UVC3</fullName>
    </submittedName>
</protein>
<reference evidence="1 2" key="1">
    <citation type="journal article" date="2013" name="PLoS Genet.">
        <title>The genome and development-dependent transcriptomes of Pyronema confluens: a window into fungal evolution.</title>
        <authorList>
            <person name="Traeger S."/>
            <person name="Altegoer F."/>
            <person name="Freitag M."/>
            <person name="Gabaldon T."/>
            <person name="Kempken F."/>
            <person name="Kumar A."/>
            <person name="Marcet-Houben M."/>
            <person name="Poggeler S."/>
            <person name="Stajich J.E."/>
            <person name="Nowrousian M."/>
        </authorList>
    </citation>
    <scope>NUCLEOTIDE SEQUENCE [LARGE SCALE GENOMIC DNA]</scope>
    <source>
        <strain evidence="2">CBS 100304</strain>
        <tissue evidence="1">Vegetative mycelium</tissue>
    </source>
</reference>
<dbReference type="GO" id="GO:0005856">
    <property type="term" value="C:cytoskeleton"/>
    <property type="evidence" value="ECO:0007669"/>
    <property type="project" value="TreeGrafter"/>
</dbReference>
<dbReference type="EMBL" id="HF935680">
    <property type="protein sequence ID" value="CCX12201.1"/>
    <property type="molecule type" value="Genomic_DNA"/>
</dbReference>
<dbReference type="Pfam" id="PF13857">
    <property type="entry name" value="Ank_5"/>
    <property type="match status" value="1"/>
</dbReference>
<dbReference type="GO" id="GO:0030837">
    <property type="term" value="P:negative regulation of actin filament polymerization"/>
    <property type="evidence" value="ECO:0007669"/>
    <property type="project" value="InterPro"/>
</dbReference>
<dbReference type="OrthoDB" id="341259at2759"/>
<proteinExistence type="predicted"/>
<dbReference type="PANTHER" id="PTHR24168">
    <property type="entry name" value="KN MOTIF AND ANKYRIN REPEAT DOMAIN-CONTAINING"/>
    <property type="match status" value="1"/>
</dbReference>
<dbReference type="InterPro" id="IPR036770">
    <property type="entry name" value="Ankyrin_rpt-contain_sf"/>
</dbReference>
<dbReference type="InterPro" id="IPR047184">
    <property type="entry name" value="KANK1-4"/>
</dbReference>
<name>U4L5W2_PYROM</name>
<dbReference type="SMART" id="SM00248">
    <property type="entry name" value="ANK"/>
    <property type="match status" value="1"/>
</dbReference>
<dbReference type="Gene3D" id="1.25.40.20">
    <property type="entry name" value="Ankyrin repeat-containing domain"/>
    <property type="match status" value="1"/>
</dbReference>
<dbReference type="AlphaFoldDB" id="U4L5W2"/>
<evidence type="ECO:0000313" key="2">
    <source>
        <dbReference type="Proteomes" id="UP000018144"/>
    </source>
</evidence>
<dbReference type="SUPFAM" id="SSF48403">
    <property type="entry name" value="Ankyrin repeat"/>
    <property type="match status" value="1"/>
</dbReference>
<dbReference type="GO" id="GO:0005737">
    <property type="term" value="C:cytoplasm"/>
    <property type="evidence" value="ECO:0007669"/>
    <property type="project" value="TreeGrafter"/>
</dbReference>
<dbReference type="InterPro" id="IPR002110">
    <property type="entry name" value="Ankyrin_rpt"/>
</dbReference>
<sequence length="70" mass="8145">MLLKEQHIDVNFQDKYGLTALMYACLGGYTEIVKLLLGRDGIDIHFKDKEGKMAYDWCDEMSEEVQELLE</sequence>
<dbReference type="PANTHER" id="PTHR24168:SF21">
    <property type="entry name" value="KANK, ISOFORM D"/>
    <property type="match status" value="1"/>
</dbReference>